<protein>
    <recommendedName>
        <fullName evidence="4">Pentatricopeptide repeat domain-containing protein</fullName>
    </recommendedName>
</protein>
<keyword evidence="3" id="KW-1185">Reference proteome</keyword>
<reference evidence="2 3" key="1">
    <citation type="journal article" date="2016" name="Genome Biol. Evol.">
        <title>Divergent and convergent evolution of fungal pathogenicity.</title>
        <authorList>
            <person name="Shang Y."/>
            <person name="Xiao G."/>
            <person name="Zheng P."/>
            <person name="Cen K."/>
            <person name="Zhan S."/>
            <person name="Wang C."/>
        </authorList>
    </citation>
    <scope>NUCLEOTIDE SEQUENCE [LARGE SCALE GENOMIC DNA]</scope>
    <source>
        <strain evidence="2 3">RCEF 2490</strain>
    </source>
</reference>
<feature type="region of interest" description="Disordered" evidence="1">
    <location>
        <begin position="68"/>
        <end position="108"/>
    </location>
</feature>
<evidence type="ECO:0008006" key="4">
    <source>
        <dbReference type="Google" id="ProtNLM"/>
    </source>
</evidence>
<comment type="caution">
    <text evidence="2">The sequence shown here is derived from an EMBL/GenBank/DDBJ whole genome shotgun (WGS) entry which is preliminary data.</text>
</comment>
<dbReference type="AlphaFoldDB" id="A0A166PVP8"/>
<name>A0A166PVP8_9HYPO</name>
<proteinExistence type="predicted"/>
<dbReference type="EMBL" id="AZGY01000003">
    <property type="protein sequence ID" value="KZZ99370.1"/>
    <property type="molecule type" value="Genomic_DNA"/>
</dbReference>
<evidence type="ECO:0000256" key="1">
    <source>
        <dbReference type="SAM" id="MobiDB-lite"/>
    </source>
</evidence>
<evidence type="ECO:0000313" key="3">
    <source>
        <dbReference type="Proteomes" id="UP000078544"/>
    </source>
</evidence>
<organism evidence="2 3">
    <name type="scientific">Moelleriella libera RCEF 2490</name>
    <dbReference type="NCBI Taxonomy" id="1081109"/>
    <lineage>
        <taxon>Eukaryota</taxon>
        <taxon>Fungi</taxon>
        <taxon>Dikarya</taxon>
        <taxon>Ascomycota</taxon>
        <taxon>Pezizomycotina</taxon>
        <taxon>Sordariomycetes</taxon>
        <taxon>Hypocreomycetidae</taxon>
        <taxon>Hypocreales</taxon>
        <taxon>Clavicipitaceae</taxon>
        <taxon>Moelleriella</taxon>
    </lineage>
</organism>
<evidence type="ECO:0000313" key="2">
    <source>
        <dbReference type="EMBL" id="KZZ99370.1"/>
    </source>
</evidence>
<gene>
    <name evidence="2" type="ORF">AAL_01942</name>
</gene>
<accession>A0A166PVP8</accession>
<dbReference type="STRING" id="1081109.A0A166PVP8"/>
<sequence length="877" mass="99587">MQRSKLTLSDLPKSRTARFATARRDFGYILQRYGAQKACSGKRLSNPGLRVKGHVADGAQFRAHIRGRPRQSNHGDFPGHMPQWQSHHGSRQGPMTPGLPGSPRTHRTSHRRFIEEVQAASKSSDSEALTNTVANLRQTDGVDGLWEIFLALEKEGCLHLLSRDNAAYLRDEILTSALSLHSRLVLVLDAAHRLSSEFNLKWPNLYTKVMFYMLDHDLLEDSIRWHFQLMPHFPPSAQAFGELLSTFVIDPSPRMQSTLTSLYVANPDRCLYDQAIPILFAAGLSNLARAWRKKFLLFQDTPTTSKCRAFLRFLAFYYPSIPLTGAELAIAELGGVADKDQSRRSRTNRKGGSSQYSDSVVARWFASSWASTEFAISFAQRLGLRVIGPRALQSLALREPGAKSLLSCINQAEKLGLQISPQTYCKVLVFFAKHGKDALLADLVACDIHPDEFDGMETRQMLLASSIRQGDWRRERFLQGIEWAVEMESSSHGLNAILGQHLARHRLDRARQTLDRMDASKVTLDQKVAAHLLQNSFLRLGKHSWKRRRHNKEHCRNLEVLLNKAIDVARCIALHDIPIPLRYWKLLLWNLGRLGQLDKLEQLCEELVQLYSPQMGGLIPTHSEDLPRIYRGSCEVLDEGAQELAYPIGSKQSTDTPVSFQEMTVNPEITKANGFNAYMTTKWWKSFENLESPCQIGPHSLSMVTEDVSVDTSGYSPSGQKCQQDYIPADLPFTHRQHPLQIIFDSYLQRSIIRWGFDQNLRNTPCPDLTTDPEMSVMSGYDIASGVRLLARLRDRGILIDLQILRTTVLSKIALSRMRGHLKNRSRDMHELSLEHLEVLFDKAWGSRLFPKPSDMELQFEQRKRKLWKRYSGLSAG</sequence>
<dbReference type="Proteomes" id="UP000078544">
    <property type="component" value="Unassembled WGS sequence"/>
</dbReference>
<dbReference type="OrthoDB" id="5366531at2759"/>